<protein>
    <submittedName>
        <fullName evidence="1">Uncharacterized protein</fullName>
    </submittedName>
</protein>
<sequence>MNCKRARPSLPRMVVEGSVLKDNGVIPEIKSEAASLLNKGPEDWTKETIDLKRYFITDVLDDLIGCQDRAEGIFTLSK</sequence>
<dbReference type="Proteomes" id="UP001236723">
    <property type="component" value="Unassembled WGS sequence"/>
</dbReference>
<name>A0ABU0DTC9_9BACI</name>
<comment type="caution">
    <text evidence="1">The sequence shown here is derived from an EMBL/GenBank/DDBJ whole genome shotgun (WGS) entry which is preliminary data.</text>
</comment>
<accession>A0ABU0DTC9</accession>
<gene>
    <name evidence="1" type="ORF">J2R98_001521</name>
</gene>
<evidence type="ECO:0000313" key="1">
    <source>
        <dbReference type="EMBL" id="MDQ0351704.1"/>
    </source>
</evidence>
<dbReference type="EMBL" id="JAUSUP010000003">
    <property type="protein sequence ID" value="MDQ0351704.1"/>
    <property type="molecule type" value="Genomic_DNA"/>
</dbReference>
<reference evidence="1 2" key="1">
    <citation type="submission" date="2023-07" db="EMBL/GenBank/DDBJ databases">
        <title>Genomic Encyclopedia of Type Strains, Phase IV (KMG-IV): sequencing the most valuable type-strain genomes for metagenomic binning, comparative biology and taxonomic classification.</title>
        <authorList>
            <person name="Goeker M."/>
        </authorList>
    </citation>
    <scope>NUCLEOTIDE SEQUENCE [LARGE SCALE GENOMIC DNA]</scope>
    <source>
        <strain evidence="1 2">DSM 15448</strain>
    </source>
</reference>
<evidence type="ECO:0000313" key="2">
    <source>
        <dbReference type="Proteomes" id="UP001236723"/>
    </source>
</evidence>
<keyword evidence="2" id="KW-1185">Reference proteome</keyword>
<organism evidence="1 2">
    <name type="scientific">Alkalibacillus filiformis</name>
    <dbReference type="NCBI Taxonomy" id="200990"/>
    <lineage>
        <taxon>Bacteria</taxon>
        <taxon>Bacillati</taxon>
        <taxon>Bacillota</taxon>
        <taxon>Bacilli</taxon>
        <taxon>Bacillales</taxon>
        <taxon>Bacillaceae</taxon>
        <taxon>Alkalibacillus</taxon>
    </lineage>
</organism>
<proteinExistence type="predicted"/>
<dbReference type="RefSeq" id="WP_307067647.1">
    <property type="nucleotide sequence ID" value="NZ_JAUSUP010000003.1"/>
</dbReference>